<feature type="region of interest" description="Disordered" evidence="1">
    <location>
        <begin position="437"/>
        <end position="483"/>
    </location>
</feature>
<feature type="region of interest" description="Disordered" evidence="1">
    <location>
        <begin position="173"/>
        <end position="216"/>
    </location>
</feature>
<organism evidence="3 4">
    <name type="scientific">Podila minutissima</name>
    <dbReference type="NCBI Taxonomy" id="64525"/>
    <lineage>
        <taxon>Eukaryota</taxon>
        <taxon>Fungi</taxon>
        <taxon>Fungi incertae sedis</taxon>
        <taxon>Mucoromycota</taxon>
        <taxon>Mortierellomycotina</taxon>
        <taxon>Mortierellomycetes</taxon>
        <taxon>Mortierellales</taxon>
        <taxon>Mortierellaceae</taxon>
        <taxon>Podila</taxon>
    </lineage>
</organism>
<dbReference type="EMBL" id="JAAAUY010000684">
    <property type="protein sequence ID" value="KAF9327250.1"/>
    <property type="molecule type" value="Genomic_DNA"/>
</dbReference>
<keyword evidence="2" id="KW-0472">Membrane</keyword>
<feature type="compositionally biased region" description="Acidic residues" evidence="1">
    <location>
        <begin position="350"/>
        <end position="363"/>
    </location>
</feature>
<feature type="compositionally biased region" description="Low complexity" evidence="1">
    <location>
        <begin position="190"/>
        <end position="207"/>
    </location>
</feature>
<evidence type="ECO:0000313" key="3">
    <source>
        <dbReference type="EMBL" id="KAF9327250.1"/>
    </source>
</evidence>
<accession>A0A9P5SHE5</accession>
<reference evidence="3" key="1">
    <citation type="journal article" date="2020" name="Fungal Divers.">
        <title>Resolving the Mortierellaceae phylogeny through synthesis of multi-gene phylogenetics and phylogenomics.</title>
        <authorList>
            <person name="Vandepol N."/>
            <person name="Liber J."/>
            <person name="Desiro A."/>
            <person name="Na H."/>
            <person name="Kennedy M."/>
            <person name="Barry K."/>
            <person name="Grigoriev I.V."/>
            <person name="Miller A.N."/>
            <person name="O'Donnell K."/>
            <person name="Stajich J.E."/>
            <person name="Bonito G."/>
        </authorList>
    </citation>
    <scope>NUCLEOTIDE SEQUENCE</scope>
    <source>
        <strain evidence="3">NVP1</strain>
    </source>
</reference>
<evidence type="ECO:0000313" key="4">
    <source>
        <dbReference type="Proteomes" id="UP000696485"/>
    </source>
</evidence>
<feature type="region of interest" description="Disordered" evidence="1">
    <location>
        <begin position="392"/>
        <end position="422"/>
    </location>
</feature>
<dbReference type="AlphaFoldDB" id="A0A9P5SHE5"/>
<feature type="transmembrane region" description="Helical" evidence="2">
    <location>
        <begin position="130"/>
        <end position="151"/>
    </location>
</feature>
<comment type="caution">
    <text evidence="3">The sequence shown here is derived from an EMBL/GenBank/DDBJ whole genome shotgun (WGS) entry which is preliminary data.</text>
</comment>
<sequence>MNNLVEQAERVAHIVSEWFSGYQDAPAHTTHANAEDTHTTPSGAASYAASLASSYWNTYVHGEKGNASPPPSSSSFFSSSYSSLSSFRNQHQWLNDPRAALDSFLWNYTPDLRSLLHRFGLDENSMDMHIIALAMLLPVVLLLLVMVFSMGAGHTDENSHPGLQRHKVGPAVISGKKETGKGPSKGKGSGSTSSKTPKSSQTQHKTSGGAQDNIGPVIPIEGNTLGSWLALLGSSGFTGAEKLAYKPIDITAAMKELEKESKALDQHHAEHRSSWSSMMGAIGYAGGEMETHAPYKHLESKHLGHLLGDAARAHESAVGVPEQRHAKESVADKVKEDIIGPTAVQHEQDELGLDNQEQEDEDERLQRQEEEAMAARLIAFEEKSMAAAKIKADTVKAKAPSKKDAEESTTRPTYAAKVKTPMPGAFVEAQANLAMDHGTRGKKQVPESDGGSSSRSKPRPLRTRTPLPESSKHKPVAESSSPLALAEGSIGSRLWNYAQNSPFIKNVDSLSGGLLGTAVATVAVLANTAKAATTLVKDNVKLSDLADDLNDSFEYYMKTDSDTEDLGEISNGDSWGIRQAVGKINKMHDTEHLSKEDSQSELSFSIEDISLGPKTARSLQVPMQTDAGEESELSDREPELNEALLQRVKEPPHHSKVHPHDGEPGATTLNDGLLEPEQYTIDAQGNKIPITDARRDSGYDMLV</sequence>
<dbReference type="Proteomes" id="UP000696485">
    <property type="component" value="Unassembled WGS sequence"/>
</dbReference>
<evidence type="ECO:0000256" key="2">
    <source>
        <dbReference type="SAM" id="Phobius"/>
    </source>
</evidence>
<feature type="compositionally biased region" description="Basic and acidic residues" evidence="1">
    <location>
        <begin position="392"/>
        <end position="409"/>
    </location>
</feature>
<keyword evidence="2" id="KW-0812">Transmembrane</keyword>
<evidence type="ECO:0000256" key="1">
    <source>
        <dbReference type="SAM" id="MobiDB-lite"/>
    </source>
</evidence>
<proteinExistence type="predicted"/>
<gene>
    <name evidence="3" type="ORF">BG006_009406</name>
</gene>
<feature type="region of interest" description="Disordered" evidence="1">
    <location>
        <begin position="343"/>
        <end position="367"/>
    </location>
</feature>
<name>A0A9P5SHE5_9FUNG</name>
<keyword evidence="2" id="KW-1133">Transmembrane helix</keyword>
<protein>
    <submittedName>
        <fullName evidence="3">Uncharacterized protein</fullName>
    </submittedName>
</protein>
<keyword evidence="4" id="KW-1185">Reference proteome</keyword>